<dbReference type="KEGG" id="shc:Shell_0905"/>
<dbReference type="EMBL" id="CP002051">
    <property type="protein sequence ID" value="ADI32013.1"/>
    <property type="molecule type" value="Genomic_DNA"/>
</dbReference>
<reference evidence="1 2" key="2">
    <citation type="journal article" date="2011" name="Stand. Genomic Sci.">
        <title>Complete genome sequence of Staphylothermus hellenicus P8.</title>
        <authorList>
            <person name="Anderson I."/>
            <person name="Wirth R."/>
            <person name="Lucas S."/>
            <person name="Copeland A."/>
            <person name="Lapidus A."/>
            <person name="Cheng J.F."/>
            <person name="Goodwin L."/>
            <person name="Pitluck S."/>
            <person name="Davenport K."/>
            <person name="Detter J.C."/>
            <person name="Han C."/>
            <person name="Tapia R."/>
            <person name="Land M."/>
            <person name="Hauser L."/>
            <person name="Pati A."/>
            <person name="Mikhailova N."/>
            <person name="Woyke T."/>
            <person name="Klenk H.P."/>
            <person name="Kyrpides N."/>
            <person name="Ivanova N."/>
        </authorList>
    </citation>
    <scope>NUCLEOTIDE SEQUENCE [LARGE SCALE GENOMIC DNA]</scope>
    <source>
        <strain evidence="2">DSM 12710 / JCM 10830 / BK20S6-10-b1 / P8</strain>
    </source>
</reference>
<sequence>MKPEAGRLAVAKITKATKVTANQNRKLAWEAVGEIGKGYFLRGIIGGDVIFSLLIEWFVGRYYSDLAFEKCIGSSISIFSFRPQ</sequence>
<keyword evidence="2" id="KW-1185">Reference proteome</keyword>
<accession>D7D8B7</accession>
<evidence type="ECO:0000313" key="1">
    <source>
        <dbReference type="EMBL" id="ADI32013.1"/>
    </source>
</evidence>
<protein>
    <submittedName>
        <fullName evidence="1">Uncharacterized protein</fullName>
    </submittedName>
</protein>
<reference evidence="2" key="1">
    <citation type="submission" date="2010-05" db="EMBL/GenBank/DDBJ databases">
        <title>Complete sequence of Staphylothermus hellenicus DSM 12710.</title>
        <authorList>
            <consortium name="US DOE Joint Genome Institute"/>
            <person name="Lucas S."/>
            <person name="Copeland A."/>
            <person name="Lapidus A."/>
            <person name="Cheng J.-F."/>
            <person name="Bruce D."/>
            <person name="Goodwin L."/>
            <person name="Pitluck S."/>
            <person name="Davenport K."/>
            <person name="Detter J.C."/>
            <person name="Han C."/>
            <person name="Tapia R."/>
            <person name="Larimer F."/>
            <person name="Land M."/>
            <person name="Hauser L."/>
            <person name="Kyrpides N."/>
            <person name="Mikhailova N."/>
            <person name="Anderson I.J."/>
            <person name="Woyke T."/>
        </authorList>
    </citation>
    <scope>NUCLEOTIDE SEQUENCE [LARGE SCALE GENOMIC DNA]</scope>
    <source>
        <strain evidence="2">DSM 12710 / JCM 10830 / BK20S6-10-b1 / P8</strain>
    </source>
</reference>
<dbReference type="HOGENOM" id="CLU_2519913_0_0_2"/>
<proteinExistence type="predicted"/>
<dbReference type="Proteomes" id="UP000002573">
    <property type="component" value="Chromosome"/>
</dbReference>
<dbReference type="RefSeq" id="WP_013143211.1">
    <property type="nucleotide sequence ID" value="NC_014205.1"/>
</dbReference>
<dbReference type="AlphaFoldDB" id="D7D8B7"/>
<organism evidence="1 2">
    <name type="scientific">Staphylothermus hellenicus (strain DSM 12710 / JCM 10830 / BK20S6-10-b1 / P8)</name>
    <dbReference type="NCBI Taxonomy" id="591019"/>
    <lineage>
        <taxon>Archaea</taxon>
        <taxon>Thermoproteota</taxon>
        <taxon>Thermoprotei</taxon>
        <taxon>Desulfurococcales</taxon>
        <taxon>Desulfurococcaceae</taxon>
        <taxon>Staphylothermus</taxon>
    </lineage>
</organism>
<evidence type="ECO:0000313" key="2">
    <source>
        <dbReference type="Proteomes" id="UP000002573"/>
    </source>
</evidence>
<dbReference type="STRING" id="591019.Shell_0905"/>
<dbReference type="GeneID" id="9234194"/>
<gene>
    <name evidence="1" type="ordered locus">Shell_0905</name>
</gene>
<name>D7D8B7_STAHD</name>